<dbReference type="InterPro" id="IPR012675">
    <property type="entry name" value="Beta-grasp_dom_sf"/>
</dbReference>
<dbReference type="NCBIfam" id="TIGR01683">
    <property type="entry name" value="thiS"/>
    <property type="match status" value="1"/>
</dbReference>
<dbReference type="OrthoDB" id="9798559at2"/>
<dbReference type="InterPro" id="IPR010035">
    <property type="entry name" value="Thi_S"/>
</dbReference>
<sequence>MELTINGKKHELNVMTLEEVVSHFELESHLVVTEVNGKIIERDEWAKTKVEAGTEIELVHFVGGG</sequence>
<keyword evidence="3" id="KW-1185">Reference proteome</keyword>
<dbReference type="STRING" id="1218173.BALCAV_0213925"/>
<protein>
    <submittedName>
        <fullName evidence="1">Thiamine biosynthesis protein ThiS</fullName>
    </submittedName>
</protein>
<dbReference type="PANTHER" id="PTHR34472:SF1">
    <property type="entry name" value="SULFUR CARRIER PROTEIN THIS"/>
    <property type="match status" value="1"/>
</dbReference>
<reference evidence="2 4" key="2">
    <citation type="submission" date="2014-01" db="EMBL/GenBank/DDBJ databases">
        <title>Draft genome sequencing of Bacillus alcalophilus CGMCC 1.3604.</title>
        <authorList>
            <person name="Yang J."/>
            <person name="Diao L."/>
            <person name="Yang S."/>
        </authorList>
    </citation>
    <scope>NUCLEOTIDE SEQUENCE [LARGE SCALE GENOMIC DNA]</scope>
    <source>
        <strain evidence="2 4">CGMCC 1.3604</strain>
    </source>
</reference>
<dbReference type="EMBL" id="ALPT02000045">
    <property type="protein sequence ID" value="KGA96830.1"/>
    <property type="molecule type" value="Genomic_DNA"/>
</dbReference>
<dbReference type="RefSeq" id="WP_003321626.1">
    <property type="nucleotide sequence ID" value="NZ_ALPT02000045.1"/>
</dbReference>
<dbReference type="InterPro" id="IPR003749">
    <property type="entry name" value="ThiS/MoaD-like"/>
</dbReference>
<dbReference type="SUPFAM" id="SSF54285">
    <property type="entry name" value="MoaD/ThiS"/>
    <property type="match status" value="1"/>
</dbReference>
<dbReference type="PANTHER" id="PTHR34472">
    <property type="entry name" value="SULFUR CARRIER PROTEIN THIS"/>
    <property type="match status" value="1"/>
</dbReference>
<dbReference type="Proteomes" id="UP000002754">
    <property type="component" value="Unassembled WGS sequence"/>
</dbReference>
<reference evidence="1 3" key="1">
    <citation type="journal article" date="2014" name="Genome Announc.">
        <title>Draft Genome Sequence of Bacillus alcalophilus AV1934, a Classic Alkaliphile Isolated from Human Feces in 1934.</title>
        <authorList>
            <person name="Attie O."/>
            <person name="Jayaprakash A."/>
            <person name="Shah H."/>
            <person name="Paulsen I.T."/>
            <person name="Morino M."/>
            <person name="Takahashi Y."/>
            <person name="Narumi I."/>
            <person name="Sachidanandam R."/>
            <person name="Satoh K."/>
            <person name="Ito M."/>
            <person name="Krulwich T.A."/>
        </authorList>
    </citation>
    <scope>NUCLEOTIDE SEQUENCE [LARGE SCALE GENOMIC DNA]</scope>
    <source>
        <strain evidence="1 3">AV1934</strain>
    </source>
</reference>
<organism evidence="1 3">
    <name type="scientific">Alkalihalobacillus alcalophilus ATCC 27647 = CGMCC 1.3604</name>
    <dbReference type="NCBI Taxonomy" id="1218173"/>
    <lineage>
        <taxon>Bacteria</taxon>
        <taxon>Bacillati</taxon>
        <taxon>Bacillota</taxon>
        <taxon>Bacilli</taxon>
        <taxon>Bacillales</taxon>
        <taxon>Bacillaceae</taxon>
        <taxon>Alkalihalobacillus</taxon>
    </lineage>
</organism>
<name>A0A094XDI3_ALKAL</name>
<dbReference type="CDD" id="cd00565">
    <property type="entry name" value="Ubl_ThiS"/>
    <property type="match status" value="1"/>
</dbReference>
<accession>A0A094XDI3</accession>
<dbReference type="Gene3D" id="3.10.20.30">
    <property type="match status" value="1"/>
</dbReference>
<dbReference type="Pfam" id="PF02597">
    <property type="entry name" value="ThiS"/>
    <property type="match status" value="1"/>
</dbReference>
<gene>
    <name evidence="2" type="ORF">AJ85_20865</name>
    <name evidence="1" type="ORF">BALCAV_0213925</name>
</gene>
<evidence type="ECO:0000313" key="3">
    <source>
        <dbReference type="Proteomes" id="UP000002754"/>
    </source>
</evidence>
<evidence type="ECO:0000313" key="4">
    <source>
        <dbReference type="Proteomes" id="UP000297014"/>
    </source>
</evidence>
<evidence type="ECO:0000313" key="1">
    <source>
        <dbReference type="EMBL" id="KGA96830.1"/>
    </source>
</evidence>
<dbReference type="AlphaFoldDB" id="A0A094XDI3"/>
<dbReference type="EMBL" id="JALP01000300">
    <property type="protein sequence ID" value="THG88852.1"/>
    <property type="molecule type" value="Genomic_DNA"/>
</dbReference>
<dbReference type="InterPro" id="IPR016155">
    <property type="entry name" value="Mopterin_synth/thiamin_S_b"/>
</dbReference>
<dbReference type="Proteomes" id="UP000297014">
    <property type="component" value="Unassembled WGS sequence"/>
</dbReference>
<dbReference type="eggNOG" id="COG2104">
    <property type="taxonomic scope" value="Bacteria"/>
</dbReference>
<evidence type="ECO:0000313" key="2">
    <source>
        <dbReference type="EMBL" id="THG88852.1"/>
    </source>
</evidence>
<proteinExistence type="predicted"/>
<comment type="caution">
    <text evidence="1">The sequence shown here is derived from an EMBL/GenBank/DDBJ whole genome shotgun (WGS) entry which is preliminary data.</text>
</comment>